<keyword evidence="1" id="KW-0472">Membrane</keyword>
<dbReference type="RefSeq" id="WP_172632076.1">
    <property type="nucleotide sequence ID" value="NZ_BIXY01000033.1"/>
</dbReference>
<keyword evidence="3" id="KW-1185">Reference proteome</keyword>
<evidence type="ECO:0000256" key="1">
    <source>
        <dbReference type="SAM" id="Phobius"/>
    </source>
</evidence>
<feature type="transmembrane region" description="Helical" evidence="1">
    <location>
        <begin position="12"/>
        <end position="32"/>
    </location>
</feature>
<dbReference type="Proteomes" id="UP000322530">
    <property type="component" value="Unassembled WGS sequence"/>
</dbReference>
<evidence type="ECO:0000313" key="2">
    <source>
        <dbReference type="EMBL" id="GCF08905.1"/>
    </source>
</evidence>
<proteinExistence type="predicted"/>
<accession>A0A5A5TCJ1</accession>
<dbReference type="AlphaFoldDB" id="A0A5A5TCJ1"/>
<evidence type="ECO:0000313" key="3">
    <source>
        <dbReference type="Proteomes" id="UP000322530"/>
    </source>
</evidence>
<name>A0A5A5TCJ1_9CHLR</name>
<dbReference type="EMBL" id="BIXY01000033">
    <property type="protein sequence ID" value="GCF08905.1"/>
    <property type="molecule type" value="Genomic_DNA"/>
</dbReference>
<keyword evidence="1" id="KW-1133">Transmembrane helix</keyword>
<sequence length="45" mass="5042">MEQKPSFGKTLSVTYGAVIVFAVTFILGGILLDKADKEKRKQEKR</sequence>
<comment type="caution">
    <text evidence="2">The sequence shown here is derived from an EMBL/GenBank/DDBJ whole genome shotgun (WGS) entry which is preliminary data.</text>
</comment>
<organism evidence="2 3">
    <name type="scientific">Dictyobacter arantiisoli</name>
    <dbReference type="NCBI Taxonomy" id="2014874"/>
    <lineage>
        <taxon>Bacteria</taxon>
        <taxon>Bacillati</taxon>
        <taxon>Chloroflexota</taxon>
        <taxon>Ktedonobacteria</taxon>
        <taxon>Ktedonobacterales</taxon>
        <taxon>Dictyobacteraceae</taxon>
        <taxon>Dictyobacter</taxon>
    </lineage>
</organism>
<reference evidence="2 3" key="1">
    <citation type="submission" date="2019-01" db="EMBL/GenBank/DDBJ databases">
        <title>Draft genome sequence of Dictyobacter sp. Uno17.</title>
        <authorList>
            <person name="Wang C.M."/>
            <person name="Zheng Y."/>
            <person name="Sakai Y."/>
            <person name="Abe K."/>
            <person name="Yokota A."/>
            <person name="Yabe S."/>
        </authorList>
    </citation>
    <scope>NUCLEOTIDE SEQUENCE [LARGE SCALE GENOMIC DNA]</scope>
    <source>
        <strain evidence="2 3">Uno17</strain>
    </source>
</reference>
<keyword evidence="1" id="KW-0812">Transmembrane</keyword>
<protein>
    <submittedName>
        <fullName evidence="2">Uncharacterized protein</fullName>
    </submittedName>
</protein>
<gene>
    <name evidence="2" type="ORF">KDI_24690</name>
</gene>